<sequence length="698" mass="80273">MERGKRNLFRNNRITKEPPQIIKPPKRPDHEYKRRGLLGEGGFGRCYEVETKEGKILAVKVVDKASLRNPKNKDKLLSEIAIHKKLDHPHIVKFYDCCEDQSFVYLLMELCENKTLASMNKGRRRLTEPEVRYFMLQLLDACGYMQSQFVIHRDLKLANLFLSKDMKIKIGDFGLAAQLECENERKKTICGTPNYIAPEVLFDRQNGHSFEADIWSLGVIMYTLLFGRPPFQTDGEVDQIYRKIKELKYEFPSHITDVSKEAKKLINLMLIKEPEKRLTIQQILNHEFFSLGMIPTIIPVSALNIAPCFDVPQLNKPANSSTIRQPLKTLVSNNSNTANARQVKKLSTKKPIESALKKHTVQSEDKNKYDNEKNSTASSSNKTEPKKRVIKLTAKKTDLKKPVVKSEDKNKKVDNKNSGPSPSNHEPGSIEPKSSVKLEEKNEGKLNDATPHQDKLRTGVLESILNTLEISFRTLHDQENDKYIIRSTTDDITPTPSIFVNKWIDYSNKYGMGYQLTDSSVGVHFNDKTTLIMSPNGSNFEYIYNNRISSTSIIPTRKSYLVADCPKDLQKKMYLLRSFRTYINENLSKKTHSYTFVDKDRTHNMEFLTKFKRTPHAMMFRLSNRIVQVNFFDHVKIVISEDGNVITYINDTNELKTCTITKFLKGSNSMEVNRLKYVKDVLKKLVDAAHKTKKSPEK</sequence>
<organism evidence="12 13">
    <name type="scientific">Rhizophagus clarus</name>
    <dbReference type="NCBI Taxonomy" id="94130"/>
    <lineage>
        <taxon>Eukaryota</taxon>
        <taxon>Fungi</taxon>
        <taxon>Fungi incertae sedis</taxon>
        <taxon>Mucoromycota</taxon>
        <taxon>Glomeromycotina</taxon>
        <taxon>Glomeromycetes</taxon>
        <taxon>Glomerales</taxon>
        <taxon>Glomeraceae</taxon>
        <taxon>Rhizophagus</taxon>
    </lineage>
</organism>
<dbReference type="InterPro" id="IPR011009">
    <property type="entry name" value="Kinase-like_dom_sf"/>
</dbReference>
<dbReference type="EMBL" id="BEXD01001313">
    <property type="protein sequence ID" value="GBB93484.1"/>
    <property type="molecule type" value="Genomic_DNA"/>
</dbReference>
<accession>A0A2Z6R6S8</accession>
<comment type="caution">
    <text evidence="12">The sequence shown here is derived from an EMBL/GenBank/DDBJ whole genome shotgun (WGS) entry which is preliminary data.</text>
</comment>
<evidence type="ECO:0000256" key="3">
    <source>
        <dbReference type="ARBA" id="ARBA00022737"/>
    </source>
</evidence>
<dbReference type="InterPro" id="IPR036947">
    <property type="entry name" value="POLO_box_dom_sf"/>
</dbReference>
<feature type="domain" description="POLO box" evidence="11">
    <location>
        <begin position="499"/>
        <end position="585"/>
    </location>
</feature>
<evidence type="ECO:0000256" key="8">
    <source>
        <dbReference type="RuleBase" id="RU361162"/>
    </source>
</evidence>
<keyword evidence="2 8" id="KW-0808">Transferase</keyword>
<dbReference type="GO" id="GO:0007052">
    <property type="term" value="P:mitotic spindle organization"/>
    <property type="evidence" value="ECO:0007669"/>
    <property type="project" value="TreeGrafter"/>
</dbReference>
<evidence type="ECO:0000256" key="7">
    <source>
        <dbReference type="PROSITE-ProRule" id="PRU10141"/>
    </source>
</evidence>
<keyword evidence="6 7" id="KW-0067">ATP-binding</keyword>
<evidence type="ECO:0000259" key="10">
    <source>
        <dbReference type="PROSITE" id="PS50011"/>
    </source>
</evidence>
<keyword evidence="3" id="KW-0677">Repeat</keyword>
<dbReference type="InterPro" id="IPR008271">
    <property type="entry name" value="Ser/Thr_kinase_AS"/>
</dbReference>
<dbReference type="InterPro" id="IPR000959">
    <property type="entry name" value="POLO_box_dom"/>
</dbReference>
<dbReference type="GO" id="GO:0005816">
    <property type="term" value="C:spindle pole body"/>
    <property type="evidence" value="ECO:0007669"/>
    <property type="project" value="TreeGrafter"/>
</dbReference>
<keyword evidence="5 8" id="KW-0418">Kinase</keyword>
<gene>
    <name evidence="12" type="ORF">RclHR1_02180026</name>
</gene>
<proteinExistence type="inferred from homology"/>
<dbReference type="Gene3D" id="3.30.200.20">
    <property type="entry name" value="Phosphorylase Kinase, domain 1"/>
    <property type="match status" value="1"/>
</dbReference>
<dbReference type="GO" id="GO:0000922">
    <property type="term" value="C:spindle pole"/>
    <property type="evidence" value="ECO:0007669"/>
    <property type="project" value="TreeGrafter"/>
</dbReference>
<evidence type="ECO:0000256" key="9">
    <source>
        <dbReference type="SAM" id="MobiDB-lite"/>
    </source>
</evidence>
<evidence type="ECO:0000256" key="6">
    <source>
        <dbReference type="ARBA" id="ARBA00022840"/>
    </source>
</evidence>
<dbReference type="Gene3D" id="1.10.510.10">
    <property type="entry name" value="Transferase(Phosphotransferase) domain 1"/>
    <property type="match status" value="1"/>
</dbReference>
<reference evidence="12 13" key="1">
    <citation type="submission" date="2017-11" db="EMBL/GenBank/DDBJ databases">
        <title>The genome of Rhizophagus clarus HR1 reveals common genetic basis of auxotrophy among arbuscular mycorrhizal fungi.</title>
        <authorList>
            <person name="Kobayashi Y."/>
        </authorList>
    </citation>
    <scope>NUCLEOTIDE SEQUENCE [LARGE SCALE GENOMIC DNA]</scope>
    <source>
        <strain evidence="12 13">HR1</strain>
    </source>
</reference>
<dbReference type="PROSITE" id="PS50078">
    <property type="entry name" value="POLO_BOX"/>
    <property type="match status" value="2"/>
</dbReference>
<dbReference type="InterPro" id="IPR000719">
    <property type="entry name" value="Prot_kinase_dom"/>
</dbReference>
<feature type="compositionally biased region" description="Basic and acidic residues" evidence="9">
    <location>
        <begin position="395"/>
        <end position="415"/>
    </location>
</feature>
<dbReference type="GO" id="GO:0005524">
    <property type="term" value="F:ATP binding"/>
    <property type="evidence" value="ECO:0007669"/>
    <property type="project" value="UniProtKB-UniRule"/>
</dbReference>
<keyword evidence="1 8" id="KW-0723">Serine/threonine-protein kinase</keyword>
<dbReference type="PANTHER" id="PTHR24345">
    <property type="entry name" value="SERINE/THREONINE-PROTEIN KINASE PLK"/>
    <property type="match status" value="1"/>
</dbReference>
<dbReference type="Pfam" id="PF00069">
    <property type="entry name" value="Pkinase"/>
    <property type="match status" value="1"/>
</dbReference>
<dbReference type="InterPro" id="IPR017441">
    <property type="entry name" value="Protein_kinase_ATP_BS"/>
</dbReference>
<dbReference type="FunFam" id="1.10.510.10:FF:000571">
    <property type="entry name" value="Maternal embryonic leucine zipper kinase"/>
    <property type="match status" value="1"/>
</dbReference>
<evidence type="ECO:0000256" key="1">
    <source>
        <dbReference type="ARBA" id="ARBA00022527"/>
    </source>
</evidence>
<name>A0A2Z6R6S8_9GLOM</name>
<dbReference type="GO" id="GO:0004674">
    <property type="term" value="F:protein serine/threonine kinase activity"/>
    <property type="evidence" value="ECO:0007669"/>
    <property type="project" value="UniProtKB-KW"/>
</dbReference>
<dbReference type="EC" id="2.7.11.21" evidence="8"/>
<protein>
    <recommendedName>
        <fullName evidence="8">Serine/threonine-protein kinase</fullName>
        <ecNumber evidence="8">2.7.11.21</ecNumber>
    </recommendedName>
</protein>
<dbReference type="PROSITE" id="PS00107">
    <property type="entry name" value="PROTEIN_KINASE_ATP"/>
    <property type="match status" value="1"/>
</dbReference>
<feature type="region of interest" description="Disordered" evidence="9">
    <location>
        <begin position="1"/>
        <end position="30"/>
    </location>
</feature>
<dbReference type="InterPro" id="IPR033695">
    <property type="entry name" value="POLO_box_2"/>
</dbReference>
<dbReference type="FunFam" id="3.30.200.20:FF:000042">
    <property type="entry name" value="Aurora kinase A"/>
    <property type="match status" value="1"/>
</dbReference>
<evidence type="ECO:0000313" key="13">
    <source>
        <dbReference type="Proteomes" id="UP000247702"/>
    </source>
</evidence>
<keyword evidence="13" id="KW-1185">Reference proteome</keyword>
<dbReference type="SUPFAM" id="SSF56112">
    <property type="entry name" value="Protein kinase-like (PK-like)"/>
    <property type="match status" value="1"/>
</dbReference>
<dbReference type="SUPFAM" id="SSF82615">
    <property type="entry name" value="Polo-box domain"/>
    <property type="match status" value="2"/>
</dbReference>
<dbReference type="CDD" id="cd13117">
    <property type="entry name" value="POLO_box_2"/>
    <property type="match status" value="1"/>
</dbReference>
<dbReference type="Pfam" id="PF00659">
    <property type="entry name" value="POLO_box"/>
    <property type="match status" value="2"/>
</dbReference>
<evidence type="ECO:0000256" key="4">
    <source>
        <dbReference type="ARBA" id="ARBA00022741"/>
    </source>
</evidence>
<dbReference type="STRING" id="94130.A0A2Z6R6S8"/>
<feature type="domain" description="Protein kinase" evidence="10">
    <location>
        <begin position="32"/>
        <end position="289"/>
    </location>
</feature>
<comment type="catalytic activity">
    <reaction evidence="8">
        <text>L-threonyl-[protein] + ATP = O-phospho-L-threonyl-[protein] + ADP + H(+)</text>
        <dbReference type="Rhea" id="RHEA:46608"/>
        <dbReference type="Rhea" id="RHEA-COMP:11060"/>
        <dbReference type="Rhea" id="RHEA-COMP:11605"/>
        <dbReference type="ChEBI" id="CHEBI:15378"/>
        <dbReference type="ChEBI" id="CHEBI:30013"/>
        <dbReference type="ChEBI" id="CHEBI:30616"/>
        <dbReference type="ChEBI" id="CHEBI:61977"/>
        <dbReference type="ChEBI" id="CHEBI:456216"/>
        <dbReference type="EC" id="2.7.11.21"/>
    </reaction>
</comment>
<dbReference type="Proteomes" id="UP000247702">
    <property type="component" value="Unassembled WGS sequence"/>
</dbReference>
<dbReference type="PROSITE" id="PS50011">
    <property type="entry name" value="PROTEIN_KINASE_DOM"/>
    <property type="match status" value="1"/>
</dbReference>
<dbReference type="CDD" id="cd13118">
    <property type="entry name" value="POLO_box_1"/>
    <property type="match status" value="1"/>
</dbReference>
<dbReference type="GO" id="GO:0005634">
    <property type="term" value="C:nucleus"/>
    <property type="evidence" value="ECO:0007669"/>
    <property type="project" value="TreeGrafter"/>
</dbReference>
<dbReference type="GO" id="GO:0000776">
    <property type="term" value="C:kinetochore"/>
    <property type="evidence" value="ECO:0007669"/>
    <property type="project" value="TreeGrafter"/>
</dbReference>
<feature type="region of interest" description="Disordered" evidence="9">
    <location>
        <begin position="332"/>
        <end position="434"/>
    </location>
</feature>
<feature type="binding site" evidence="7">
    <location>
        <position position="60"/>
    </location>
    <ligand>
        <name>ATP</name>
        <dbReference type="ChEBI" id="CHEBI:30616"/>
    </ligand>
</feature>
<dbReference type="SMART" id="SM00220">
    <property type="entry name" value="S_TKc"/>
    <property type="match status" value="1"/>
</dbReference>
<dbReference type="GO" id="GO:0005737">
    <property type="term" value="C:cytoplasm"/>
    <property type="evidence" value="ECO:0007669"/>
    <property type="project" value="TreeGrafter"/>
</dbReference>
<comment type="similarity">
    <text evidence="8">Belongs to the protein kinase superfamily. Ser/Thr protein kinase family. CDC5/Polo subfamily.</text>
</comment>
<feature type="compositionally biased region" description="Polar residues" evidence="9">
    <location>
        <begin position="416"/>
        <end position="426"/>
    </location>
</feature>
<dbReference type="InterPro" id="IPR033701">
    <property type="entry name" value="POLO_box_1"/>
</dbReference>
<feature type="domain" description="POLO box" evidence="11">
    <location>
        <begin position="607"/>
        <end position="687"/>
    </location>
</feature>
<keyword evidence="4 7" id="KW-0547">Nucleotide-binding</keyword>
<dbReference type="Gene3D" id="3.30.1120.30">
    <property type="entry name" value="POLO box domain"/>
    <property type="match status" value="2"/>
</dbReference>
<dbReference type="PANTHER" id="PTHR24345:SF0">
    <property type="entry name" value="CELL CYCLE SERINE_THREONINE-PROTEIN KINASE CDC5_MSD2"/>
    <property type="match status" value="1"/>
</dbReference>
<feature type="compositionally biased region" description="Basic and acidic residues" evidence="9">
    <location>
        <begin position="350"/>
        <end position="373"/>
    </location>
</feature>
<dbReference type="AlphaFoldDB" id="A0A2Z6R6S8"/>
<evidence type="ECO:0000256" key="2">
    <source>
        <dbReference type="ARBA" id="ARBA00022679"/>
    </source>
</evidence>
<dbReference type="CDD" id="cd14099">
    <property type="entry name" value="STKc_PLK"/>
    <property type="match status" value="1"/>
</dbReference>
<evidence type="ECO:0000259" key="11">
    <source>
        <dbReference type="PROSITE" id="PS50078"/>
    </source>
</evidence>
<evidence type="ECO:0000256" key="5">
    <source>
        <dbReference type="ARBA" id="ARBA00022777"/>
    </source>
</evidence>
<dbReference type="PROSITE" id="PS00108">
    <property type="entry name" value="PROTEIN_KINASE_ST"/>
    <property type="match status" value="1"/>
</dbReference>
<evidence type="ECO:0000313" key="12">
    <source>
        <dbReference type="EMBL" id="GBB93484.1"/>
    </source>
</evidence>